<dbReference type="EMBL" id="FTPS01000001">
    <property type="protein sequence ID" value="SIT74189.1"/>
    <property type="molecule type" value="Genomic_DNA"/>
</dbReference>
<sequence length="231" mass="25026">MSTISDDNPKRRPPRFKGLRSSFLTGLVVIAPGALTIWLIWAAIGWIDGVVLPLIPDRFRPETYIGVNLRGVGVLIFLVFTVIVGWLAKGLIGRSLIRYAEGIVDRMPVVRTIYAGIKQISEAVFTDTGRKFDKVCMIEYPRRGVWAIGFISAPARGEITTRAGAGDDLLGVFVPTTPNPTSGFLLLVPRADVIELDMSLEDGAKLIITAGLVYPSESAPRSPPEPAAPLS</sequence>
<keyword evidence="1" id="KW-0472">Membrane</keyword>
<dbReference type="STRING" id="515897.SAMN05421849_0114"/>
<dbReference type="InterPro" id="IPR007462">
    <property type="entry name" value="COV1-like"/>
</dbReference>
<dbReference type="OrthoDB" id="9780267at2"/>
<keyword evidence="1" id="KW-0812">Transmembrane</keyword>
<evidence type="ECO:0000313" key="3">
    <source>
        <dbReference type="Proteomes" id="UP000192455"/>
    </source>
</evidence>
<feature type="transmembrane region" description="Helical" evidence="1">
    <location>
        <begin position="21"/>
        <end position="47"/>
    </location>
</feature>
<accession>A0A1R3WA75</accession>
<keyword evidence="3" id="KW-1185">Reference proteome</keyword>
<gene>
    <name evidence="2" type="ORF">SAMN05421849_0114</name>
</gene>
<keyword evidence="1" id="KW-1133">Transmembrane helix</keyword>
<feature type="transmembrane region" description="Helical" evidence="1">
    <location>
        <begin position="67"/>
        <end position="88"/>
    </location>
</feature>
<dbReference type="Pfam" id="PF04367">
    <property type="entry name" value="DUF502"/>
    <property type="match status" value="1"/>
</dbReference>
<proteinExistence type="predicted"/>
<evidence type="ECO:0000313" key="2">
    <source>
        <dbReference type="EMBL" id="SIT74189.1"/>
    </source>
</evidence>
<dbReference type="PANTHER" id="PTHR31876:SF26">
    <property type="entry name" value="PROTEIN LIKE COV 2"/>
    <property type="match status" value="1"/>
</dbReference>
<evidence type="ECO:0000256" key="1">
    <source>
        <dbReference type="SAM" id="Phobius"/>
    </source>
</evidence>
<organism evidence="2 3">
    <name type="scientific">Pontibaca methylaminivorans</name>
    <dbReference type="NCBI Taxonomy" id="515897"/>
    <lineage>
        <taxon>Bacteria</taxon>
        <taxon>Pseudomonadati</taxon>
        <taxon>Pseudomonadota</taxon>
        <taxon>Alphaproteobacteria</taxon>
        <taxon>Rhodobacterales</taxon>
        <taxon>Roseobacteraceae</taxon>
        <taxon>Pontibaca</taxon>
    </lineage>
</organism>
<dbReference type="PANTHER" id="PTHR31876">
    <property type="entry name" value="COV-LIKE PROTEIN 1"/>
    <property type="match status" value="1"/>
</dbReference>
<protein>
    <submittedName>
        <fullName evidence="2">Uncharacterized membrane protein</fullName>
    </submittedName>
</protein>
<reference evidence="2 3" key="1">
    <citation type="submission" date="2017-01" db="EMBL/GenBank/DDBJ databases">
        <authorList>
            <person name="Mah S.A."/>
            <person name="Swanson W.J."/>
            <person name="Moy G.W."/>
            <person name="Vacquier V.D."/>
        </authorList>
    </citation>
    <scope>NUCLEOTIDE SEQUENCE [LARGE SCALE GENOMIC DNA]</scope>
    <source>
        <strain evidence="2 3">DSM 21219</strain>
    </source>
</reference>
<dbReference type="AlphaFoldDB" id="A0A1R3WA75"/>
<dbReference type="RefSeq" id="WP_076646307.1">
    <property type="nucleotide sequence ID" value="NZ_FTPS01000001.1"/>
</dbReference>
<name>A0A1R3WA75_9RHOB</name>
<dbReference type="Proteomes" id="UP000192455">
    <property type="component" value="Unassembled WGS sequence"/>
</dbReference>